<dbReference type="PROSITE" id="PS51846">
    <property type="entry name" value="CNNM"/>
    <property type="match status" value="1"/>
</dbReference>
<dbReference type="Gene3D" id="3.10.580.10">
    <property type="entry name" value="CBS-domain"/>
    <property type="match status" value="1"/>
</dbReference>
<feature type="domain" description="CBS" evidence="10">
    <location>
        <begin position="263"/>
        <end position="321"/>
    </location>
</feature>
<dbReference type="Proteomes" id="UP001575105">
    <property type="component" value="Unassembled WGS sequence"/>
</dbReference>
<evidence type="ECO:0000313" key="12">
    <source>
        <dbReference type="EMBL" id="MFA9479737.1"/>
    </source>
</evidence>
<keyword evidence="2 8" id="KW-0812">Transmembrane</keyword>
<comment type="caution">
    <text evidence="12">The sequence shown here is derived from an EMBL/GenBank/DDBJ whole genome shotgun (WGS) entry which is preliminary data.</text>
</comment>
<keyword evidence="3" id="KW-0677">Repeat</keyword>
<evidence type="ECO:0000256" key="2">
    <source>
        <dbReference type="ARBA" id="ARBA00022692"/>
    </source>
</evidence>
<organism evidence="12 13">
    <name type="scientific">Natronomicrosphaera hydrolytica</name>
    <dbReference type="NCBI Taxonomy" id="3242702"/>
    <lineage>
        <taxon>Bacteria</taxon>
        <taxon>Pseudomonadati</taxon>
        <taxon>Planctomycetota</taxon>
        <taxon>Phycisphaerae</taxon>
        <taxon>Phycisphaerales</taxon>
        <taxon>Phycisphaeraceae</taxon>
        <taxon>Natronomicrosphaera</taxon>
    </lineage>
</organism>
<proteinExistence type="predicted"/>
<dbReference type="Pfam" id="PF01595">
    <property type="entry name" value="CNNM"/>
    <property type="match status" value="1"/>
</dbReference>
<name>A0ABV4U8X8_9BACT</name>
<dbReference type="InterPro" id="IPR002550">
    <property type="entry name" value="CNNM"/>
</dbReference>
<evidence type="ECO:0000256" key="7">
    <source>
        <dbReference type="PROSITE-ProRule" id="PRU00703"/>
    </source>
</evidence>
<keyword evidence="4 8" id="KW-1133">Transmembrane helix</keyword>
<keyword evidence="6 8" id="KW-0472">Membrane</keyword>
<comment type="subcellular location">
    <subcellularLocation>
        <location evidence="1">Membrane</location>
        <topology evidence="1">Multi-pass membrane protein</topology>
    </subcellularLocation>
</comment>
<feature type="domain" description="CNNM transmembrane" evidence="11">
    <location>
        <begin position="1"/>
        <end position="180"/>
    </location>
</feature>
<sequence length="346" mass="37934">MTLLLTYLFVALAISFLCSLLEAALLSVPRSHVAVMVEQGSRAGQRLQQMKDDVDRPLAAILTLNTFAHTLGAAGVGAQATLIWGEVWVGVVSFVVTLLILIFSEIIPKTLGAVHAKGLAGFTAWTVHGMILMLLPVVLVCDWISKLLSGRNQAVPLISRDEVRSLARLAHEEGAIDQSEARVMRNLIALREATVEQVMTPRTVVYTLRADQTVREVTEGEPLRFARVPVVGESLDDVKGLIYRHDLFKARSDGRADATLGELAQPVHAVPEVAKLPAVLEEFLQRRAHLFLVVDEYGGTAGIVTLEDVLETLLGVEIMDETDAVEDMRQLAKQLLNARRRGEGRR</sequence>
<keyword evidence="5 7" id="KW-0129">CBS domain</keyword>
<evidence type="ECO:0000256" key="5">
    <source>
        <dbReference type="ARBA" id="ARBA00023122"/>
    </source>
</evidence>
<keyword evidence="13" id="KW-1185">Reference proteome</keyword>
<evidence type="ECO:0000313" key="13">
    <source>
        <dbReference type="Proteomes" id="UP001575105"/>
    </source>
</evidence>
<dbReference type="SUPFAM" id="SSF54631">
    <property type="entry name" value="CBS-domain pair"/>
    <property type="match status" value="1"/>
</dbReference>
<feature type="transmembrane region" description="Helical" evidence="9">
    <location>
        <begin position="119"/>
        <end position="139"/>
    </location>
</feature>
<feature type="transmembrane region" description="Helical" evidence="9">
    <location>
        <begin position="87"/>
        <end position="107"/>
    </location>
</feature>
<accession>A0ABV4U8X8</accession>
<dbReference type="InterPro" id="IPR000644">
    <property type="entry name" value="CBS_dom"/>
</dbReference>
<protein>
    <submittedName>
        <fullName evidence="12">Hemolysin family protein</fullName>
    </submittedName>
</protein>
<dbReference type="InterPro" id="IPR044751">
    <property type="entry name" value="Ion_transp-like_CBS"/>
</dbReference>
<dbReference type="PROSITE" id="PS51371">
    <property type="entry name" value="CBS"/>
    <property type="match status" value="1"/>
</dbReference>
<evidence type="ECO:0000256" key="3">
    <source>
        <dbReference type="ARBA" id="ARBA00022737"/>
    </source>
</evidence>
<dbReference type="SMART" id="SM00116">
    <property type="entry name" value="CBS"/>
    <property type="match status" value="2"/>
</dbReference>
<evidence type="ECO:0000256" key="8">
    <source>
        <dbReference type="PROSITE-ProRule" id="PRU01193"/>
    </source>
</evidence>
<dbReference type="PANTHER" id="PTHR22777:SF4">
    <property type="entry name" value="UPF0053 PROTEIN SLL1254"/>
    <property type="match status" value="1"/>
</dbReference>
<evidence type="ECO:0000256" key="1">
    <source>
        <dbReference type="ARBA" id="ARBA00004141"/>
    </source>
</evidence>
<evidence type="ECO:0000256" key="4">
    <source>
        <dbReference type="ARBA" id="ARBA00022989"/>
    </source>
</evidence>
<evidence type="ECO:0000259" key="11">
    <source>
        <dbReference type="PROSITE" id="PS51846"/>
    </source>
</evidence>
<evidence type="ECO:0000256" key="6">
    <source>
        <dbReference type="ARBA" id="ARBA00023136"/>
    </source>
</evidence>
<evidence type="ECO:0000259" key="10">
    <source>
        <dbReference type="PROSITE" id="PS51371"/>
    </source>
</evidence>
<dbReference type="EMBL" id="JBGUBD010000011">
    <property type="protein sequence ID" value="MFA9479737.1"/>
    <property type="molecule type" value="Genomic_DNA"/>
</dbReference>
<dbReference type="InterPro" id="IPR046342">
    <property type="entry name" value="CBS_dom_sf"/>
</dbReference>
<dbReference type="CDD" id="cd04590">
    <property type="entry name" value="CBS_pair_CorC_HlyC_assoc"/>
    <property type="match status" value="1"/>
</dbReference>
<dbReference type="Pfam" id="PF00571">
    <property type="entry name" value="CBS"/>
    <property type="match status" value="1"/>
</dbReference>
<dbReference type="PANTHER" id="PTHR22777">
    <property type="entry name" value="HEMOLYSIN-RELATED"/>
    <property type="match status" value="1"/>
</dbReference>
<gene>
    <name evidence="12" type="ORF">ACERK3_15730</name>
</gene>
<dbReference type="RefSeq" id="WP_425346660.1">
    <property type="nucleotide sequence ID" value="NZ_JBGUBD010000011.1"/>
</dbReference>
<reference evidence="12 13" key="1">
    <citation type="submission" date="2024-08" db="EMBL/GenBank/DDBJ databases">
        <title>Whole-genome sequencing of halo(alkali)philic microorganisms from hypersaline lakes.</title>
        <authorList>
            <person name="Sorokin D.Y."/>
            <person name="Merkel A.Y."/>
            <person name="Messina E."/>
            <person name="Yakimov M."/>
        </authorList>
    </citation>
    <scope>NUCLEOTIDE SEQUENCE [LARGE SCALE GENOMIC DNA]</scope>
    <source>
        <strain evidence="12 13">AB-hyl4</strain>
    </source>
</reference>
<evidence type="ECO:0000256" key="9">
    <source>
        <dbReference type="SAM" id="Phobius"/>
    </source>
</evidence>